<keyword evidence="3" id="KW-1185">Reference proteome</keyword>
<dbReference type="AlphaFoldDB" id="A0A6G1H579"/>
<dbReference type="EMBL" id="ML977149">
    <property type="protein sequence ID" value="KAF1988207.1"/>
    <property type="molecule type" value="Genomic_DNA"/>
</dbReference>
<feature type="compositionally biased region" description="Low complexity" evidence="1">
    <location>
        <begin position="50"/>
        <end position="108"/>
    </location>
</feature>
<feature type="region of interest" description="Disordered" evidence="1">
    <location>
        <begin position="1"/>
        <end position="108"/>
    </location>
</feature>
<sequence length="331" mass="36217">MSFTTLKTSIRRRSLLKKSSRHKSSSCSNSQSNNYEPEPPTTPPIPMPTMTPRGSPLPSATAAGTSPSPSQNATTSSTAETTTTAKKPSTTPKTTPAKIPTPPTAGTTTTKITHIAKLALPFEADHTLAVRLTSEISAEKAELAWLERHLQWYRFVMRYTSFLSRGEEERRWLEEWGMEECCGEGDGKVDGNREGKEKSGGKGQGKENGQGEGQKKDQPTNLPPKQPIPSTNLLIVPGIPTSTSLPTATASKRLSTLSTTTTSSRLQTPDELLARRKSIEEKLKVFDRLEVIRGELDRNMEVYWGRKNVGVVMGELPVLRVERGGLDGLVF</sequence>
<feature type="region of interest" description="Disordered" evidence="1">
    <location>
        <begin position="244"/>
        <end position="263"/>
    </location>
</feature>
<feature type="compositionally biased region" description="Basic residues" evidence="1">
    <location>
        <begin position="9"/>
        <end position="24"/>
    </location>
</feature>
<feature type="compositionally biased region" description="Low complexity" evidence="1">
    <location>
        <begin position="25"/>
        <end position="36"/>
    </location>
</feature>
<feature type="region of interest" description="Disordered" evidence="1">
    <location>
        <begin position="181"/>
        <end position="235"/>
    </location>
</feature>
<reference evidence="2" key="1">
    <citation type="journal article" date="2020" name="Stud. Mycol.">
        <title>101 Dothideomycetes genomes: a test case for predicting lifestyles and emergence of pathogens.</title>
        <authorList>
            <person name="Haridas S."/>
            <person name="Albert R."/>
            <person name="Binder M."/>
            <person name="Bloem J."/>
            <person name="Labutti K."/>
            <person name="Salamov A."/>
            <person name="Andreopoulos B."/>
            <person name="Baker S."/>
            <person name="Barry K."/>
            <person name="Bills G."/>
            <person name="Bluhm B."/>
            <person name="Cannon C."/>
            <person name="Castanera R."/>
            <person name="Culley D."/>
            <person name="Daum C."/>
            <person name="Ezra D."/>
            <person name="Gonzalez J."/>
            <person name="Henrissat B."/>
            <person name="Kuo A."/>
            <person name="Liang C."/>
            <person name="Lipzen A."/>
            <person name="Lutzoni F."/>
            <person name="Magnuson J."/>
            <person name="Mondo S."/>
            <person name="Nolan M."/>
            <person name="Ohm R."/>
            <person name="Pangilinan J."/>
            <person name="Park H.-J."/>
            <person name="Ramirez L."/>
            <person name="Alfaro M."/>
            <person name="Sun H."/>
            <person name="Tritt A."/>
            <person name="Yoshinaga Y."/>
            <person name="Zwiers L.-H."/>
            <person name="Turgeon B."/>
            <person name="Goodwin S."/>
            <person name="Spatafora J."/>
            <person name="Crous P."/>
            <person name="Grigoriev I."/>
        </authorList>
    </citation>
    <scope>NUCLEOTIDE SEQUENCE</scope>
    <source>
        <strain evidence="2">CBS 113979</strain>
    </source>
</reference>
<feature type="compositionally biased region" description="Gly residues" evidence="1">
    <location>
        <begin position="201"/>
        <end position="212"/>
    </location>
</feature>
<dbReference type="Proteomes" id="UP000800041">
    <property type="component" value="Unassembled WGS sequence"/>
</dbReference>
<evidence type="ECO:0000256" key="1">
    <source>
        <dbReference type="SAM" id="MobiDB-lite"/>
    </source>
</evidence>
<feature type="compositionally biased region" description="Pro residues" evidence="1">
    <location>
        <begin position="37"/>
        <end position="49"/>
    </location>
</feature>
<gene>
    <name evidence="2" type="ORF">K402DRAFT_402903</name>
</gene>
<evidence type="ECO:0000313" key="2">
    <source>
        <dbReference type="EMBL" id="KAF1988207.1"/>
    </source>
</evidence>
<name>A0A6G1H579_9PEZI</name>
<accession>A0A6G1H579</accession>
<proteinExistence type="predicted"/>
<protein>
    <submittedName>
        <fullName evidence="2">Uncharacterized protein</fullName>
    </submittedName>
</protein>
<evidence type="ECO:0000313" key="3">
    <source>
        <dbReference type="Proteomes" id="UP000800041"/>
    </source>
</evidence>
<feature type="compositionally biased region" description="Basic and acidic residues" evidence="1">
    <location>
        <begin position="185"/>
        <end position="200"/>
    </location>
</feature>
<organism evidence="2 3">
    <name type="scientific">Aulographum hederae CBS 113979</name>
    <dbReference type="NCBI Taxonomy" id="1176131"/>
    <lineage>
        <taxon>Eukaryota</taxon>
        <taxon>Fungi</taxon>
        <taxon>Dikarya</taxon>
        <taxon>Ascomycota</taxon>
        <taxon>Pezizomycotina</taxon>
        <taxon>Dothideomycetes</taxon>
        <taxon>Pleosporomycetidae</taxon>
        <taxon>Aulographales</taxon>
        <taxon>Aulographaceae</taxon>
    </lineage>
</organism>